<dbReference type="GO" id="GO:0031267">
    <property type="term" value="F:small GTPase binding"/>
    <property type="evidence" value="ECO:0007669"/>
    <property type="project" value="TreeGrafter"/>
</dbReference>
<dbReference type="GO" id="GO:0005096">
    <property type="term" value="F:GTPase activator activity"/>
    <property type="evidence" value="ECO:0007669"/>
    <property type="project" value="TreeGrafter"/>
</dbReference>
<evidence type="ECO:0000256" key="1">
    <source>
        <dbReference type="SAM" id="MobiDB-lite"/>
    </source>
</evidence>
<organism evidence="3">
    <name type="scientific">Lichtheimia ramosa</name>
    <dbReference type="NCBI Taxonomy" id="688394"/>
    <lineage>
        <taxon>Eukaryota</taxon>
        <taxon>Fungi</taxon>
        <taxon>Fungi incertae sedis</taxon>
        <taxon>Mucoromycota</taxon>
        <taxon>Mucoromycotina</taxon>
        <taxon>Mucoromycetes</taxon>
        <taxon>Mucorales</taxon>
        <taxon>Lichtheimiaceae</taxon>
        <taxon>Lichtheimia</taxon>
    </lineage>
</organism>
<feature type="compositionally biased region" description="Low complexity" evidence="1">
    <location>
        <begin position="110"/>
        <end position="131"/>
    </location>
</feature>
<dbReference type="InterPro" id="IPR050302">
    <property type="entry name" value="Rab_GAP_TBC_domain"/>
</dbReference>
<dbReference type="InterPro" id="IPR035969">
    <property type="entry name" value="Rab-GAP_TBC_sf"/>
</dbReference>
<dbReference type="Gene3D" id="1.10.8.270">
    <property type="entry name" value="putative rabgap domain of human tbc1 domain family member 14 like domains"/>
    <property type="match status" value="1"/>
</dbReference>
<dbReference type="Pfam" id="PF00566">
    <property type="entry name" value="RabGAP-TBC"/>
    <property type="match status" value="1"/>
</dbReference>
<feature type="compositionally biased region" description="Basic and acidic residues" evidence="1">
    <location>
        <begin position="485"/>
        <end position="498"/>
    </location>
</feature>
<evidence type="ECO:0000313" key="3">
    <source>
        <dbReference type="EMBL" id="CDS07661.1"/>
    </source>
</evidence>
<dbReference type="PANTHER" id="PTHR47219">
    <property type="entry name" value="RAB GTPASE-ACTIVATING PROTEIN 1-LIKE"/>
    <property type="match status" value="1"/>
</dbReference>
<feature type="compositionally biased region" description="Basic and acidic residues" evidence="1">
    <location>
        <begin position="508"/>
        <end position="520"/>
    </location>
</feature>
<feature type="compositionally biased region" description="Basic and acidic residues" evidence="1">
    <location>
        <begin position="345"/>
        <end position="362"/>
    </location>
</feature>
<feature type="region of interest" description="Disordered" evidence="1">
    <location>
        <begin position="244"/>
        <end position="332"/>
    </location>
</feature>
<reference evidence="3" key="1">
    <citation type="journal article" date="2014" name="Genome Announc.">
        <title>De novo whole-genome sequence and genome annotation of Lichtheimia ramosa.</title>
        <authorList>
            <person name="Linde J."/>
            <person name="Schwartze V."/>
            <person name="Binder U."/>
            <person name="Lass-Florl C."/>
            <person name="Voigt K."/>
            <person name="Horn F."/>
        </authorList>
    </citation>
    <scope>NUCLEOTIDE SEQUENCE</scope>
    <source>
        <strain evidence="3">JMRC FSU:6197</strain>
    </source>
</reference>
<dbReference type="PANTHER" id="PTHR47219:SF15">
    <property type="entry name" value="TBC1 DOMAIN FAMILY MEMBER 12 ISOFORM X1"/>
    <property type="match status" value="1"/>
</dbReference>
<gene>
    <name evidence="3" type="ORF">LRAMOSA01610</name>
</gene>
<dbReference type="InterPro" id="IPR000195">
    <property type="entry name" value="Rab-GAP-TBC_dom"/>
</dbReference>
<protein>
    <recommendedName>
        <fullName evidence="2">Rab-GAP TBC domain-containing protein</fullName>
    </recommendedName>
</protein>
<feature type="compositionally biased region" description="Polar residues" evidence="1">
    <location>
        <begin position="1"/>
        <end position="10"/>
    </location>
</feature>
<dbReference type="AlphaFoldDB" id="A0A077WIQ1"/>
<feature type="region of interest" description="Disordered" evidence="1">
    <location>
        <begin position="485"/>
        <end position="570"/>
    </location>
</feature>
<feature type="domain" description="Rab-GAP TBC" evidence="2">
    <location>
        <begin position="396"/>
        <end position="732"/>
    </location>
</feature>
<feature type="compositionally biased region" description="Low complexity" evidence="1">
    <location>
        <begin position="13"/>
        <end position="27"/>
    </location>
</feature>
<dbReference type="SUPFAM" id="SSF47923">
    <property type="entry name" value="Ypt/Rab-GAP domain of gyp1p"/>
    <property type="match status" value="2"/>
</dbReference>
<accession>A0A077WIQ1</accession>
<dbReference type="PROSITE" id="PS50086">
    <property type="entry name" value="TBC_RABGAP"/>
    <property type="match status" value="1"/>
</dbReference>
<evidence type="ECO:0000259" key="2">
    <source>
        <dbReference type="PROSITE" id="PS50086"/>
    </source>
</evidence>
<feature type="region of interest" description="Disordered" evidence="1">
    <location>
        <begin position="1"/>
        <end position="65"/>
    </location>
</feature>
<dbReference type="Gene3D" id="1.10.472.80">
    <property type="entry name" value="Ypt/Rab-GAP domain of gyp1p, domain 3"/>
    <property type="match status" value="1"/>
</dbReference>
<sequence length="822" mass="91638">MGSSSNTPEEFSTIDLDNNDTTTNDINMAQEFSSVRLSEDKDITDNTNDQVHSSGSAKHNAISHHPHDLSMSVATDRTASMTADHLLDELSDATATQHGSAPGTFPLEISRSTSSKTSNASIGNGAPSSSSPPVPEKEWVDNSRMTYQYDQFFEEVSLDLPRDTQQPFDAAAANTTATTTTTSPTASKLLKFMPRRPTADQKPPNLSITTADVSGPFYSISDVLSDSPSTNATAAAAAAAAAVAATSSSTNNKDDSTSQQRGARRNVYERDVIVTSGGSSARAIKRRSRQVDDLNPFSRKTTQQKPSPLETVVSKTRPRMLPPKNPNEEKKHLQQHQAMMKKARKLEAKKEKEVTRRKEEKDKMMAQAIHIWESDIITNWSSRMNDPKTRELWLQGVPPRCRKRVWILAIGNDLKISKDMFTNYTKRLPHPANGTDKLTTNELITQRHDGGEWSSEVSNDNNAVPDELYNIRRVRRTSSLNVLHEDPSEKIDYPESIHEQSGTTSIHHSSDDLSREDHDQSQSTNRASRSAVELHDQHTAISDDGEDVRISDDIDDSDTDHRTSSEYSADAPLDNTGISAYLIQAIDEDIVRTLPSLCVFQPDGPLFNSLRKILNAYVRSQDEPSYSRGTSFLAGMLLLNMNSQETFVALCNLIHKSDVLSALYSSDEQRVRGYFKIFNIVFAENLPKLYLHFKNLSLTPEHYLPDWFMTIFSSILPLDLSSRLWDIFLLEGDIILFKTGLAVLKYLEPLLWGGSFGETVKTLNMGFIGEERGQEVKAAVAVTGHIMEGEHDAFFNEVLGRNGLRLDRFKFKELVAAHVLRR</sequence>
<name>A0A077WIQ1_9FUNG</name>
<dbReference type="SMART" id="SM00164">
    <property type="entry name" value="TBC"/>
    <property type="match status" value="1"/>
</dbReference>
<feature type="region of interest" description="Disordered" evidence="1">
    <location>
        <begin position="94"/>
        <end position="140"/>
    </location>
</feature>
<dbReference type="OrthoDB" id="289721at2759"/>
<feature type="region of interest" description="Disordered" evidence="1">
    <location>
        <begin position="343"/>
        <end position="362"/>
    </location>
</feature>
<dbReference type="EMBL" id="LK023324">
    <property type="protein sequence ID" value="CDS07661.1"/>
    <property type="molecule type" value="Genomic_DNA"/>
</dbReference>
<proteinExistence type="predicted"/>
<feature type="compositionally biased region" description="Polar residues" evidence="1">
    <location>
        <begin position="45"/>
        <end position="57"/>
    </location>
</feature>
<dbReference type="Gene3D" id="1.10.10.750">
    <property type="entry name" value="Ypt/Rab-GAP domain of gyp1p, domain 1"/>
    <property type="match status" value="1"/>
</dbReference>